<keyword evidence="1" id="KW-0862">Zinc</keyword>
<dbReference type="Pfam" id="PF13920">
    <property type="entry name" value="zf-C3HC4_3"/>
    <property type="match status" value="1"/>
</dbReference>
<evidence type="ECO:0000259" key="2">
    <source>
        <dbReference type="PROSITE" id="PS50089"/>
    </source>
</evidence>
<comment type="caution">
    <text evidence="3">The sequence shown here is derived from an EMBL/GenBank/DDBJ whole genome shotgun (WGS) entry which is preliminary data.</text>
</comment>
<keyword evidence="4" id="KW-1185">Reference proteome</keyword>
<feature type="domain" description="RING-type" evidence="2">
    <location>
        <begin position="337"/>
        <end position="370"/>
    </location>
</feature>
<dbReference type="InterPro" id="IPR036465">
    <property type="entry name" value="vWFA_dom_sf"/>
</dbReference>
<dbReference type="Pfam" id="PF07002">
    <property type="entry name" value="Copine"/>
    <property type="match status" value="1"/>
</dbReference>
<dbReference type="OrthoDB" id="5855668at2759"/>
<dbReference type="EMBL" id="CAIX01000100">
    <property type="protein sequence ID" value="CCI45515.1"/>
    <property type="molecule type" value="Genomic_DNA"/>
</dbReference>
<dbReference type="SUPFAM" id="SSF53300">
    <property type="entry name" value="vWA-like"/>
    <property type="match status" value="1"/>
</dbReference>
<evidence type="ECO:0000313" key="3">
    <source>
        <dbReference type="EMBL" id="CCI45515.1"/>
    </source>
</evidence>
<dbReference type="STRING" id="65357.A0A024GGQ0"/>
<evidence type="ECO:0000313" key="4">
    <source>
        <dbReference type="Proteomes" id="UP000053237"/>
    </source>
</evidence>
<name>A0A024GGQ0_9STRA</name>
<evidence type="ECO:0000256" key="1">
    <source>
        <dbReference type="PROSITE-ProRule" id="PRU00175"/>
    </source>
</evidence>
<accession>A0A024GGQ0</accession>
<dbReference type="InterPro" id="IPR013083">
    <property type="entry name" value="Znf_RING/FYVE/PHD"/>
</dbReference>
<keyword evidence="1" id="KW-0479">Metal-binding</keyword>
<dbReference type="InterPro" id="IPR052079">
    <property type="entry name" value="E3_ligase/Copine_domain"/>
</dbReference>
<dbReference type="InterPro" id="IPR001841">
    <property type="entry name" value="Znf_RING"/>
</dbReference>
<protein>
    <recommendedName>
        <fullName evidence="2">RING-type domain-containing protein</fullName>
    </recommendedName>
</protein>
<dbReference type="GO" id="GO:0008270">
    <property type="term" value="F:zinc ion binding"/>
    <property type="evidence" value="ECO:0007669"/>
    <property type="project" value="UniProtKB-KW"/>
</dbReference>
<keyword evidence="1" id="KW-0863">Zinc-finger</keyword>
<dbReference type="PANTHER" id="PTHR45751:SF11">
    <property type="entry name" value="COPINE FAMILY PROTEIN 2"/>
    <property type="match status" value="1"/>
</dbReference>
<dbReference type="Proteomes" id="UP000053237">
    <property type="component" value="Unassembled WGS sequence"/>
</dbReference>
<dbReference type="PROSITE" id="PS50089">
    <property type="entry name" value="ZF_RING_2"/>
    <property type="match status" value="1"/>
</dbReference>
<dbReference type="SUPFAM" id="SSF57850">
    <property type="entry name" value="RING/U-box"/>
    <property type="match status" value="1"/>
</dbReference>
<sequence length="418" mass="47455">MNERSGNVAEDGVNEFEMIPDRFSVLPHVTQDTKSNEWSGRNTFDRKNLHDVSCWNPYKEVIDTIGKTLREFDEDDCIPCYGFGDTLTQDHSVFSFASDSGLPFEQILTRYCQLVPHIKMAGPTSFAPIVHQAISIVNSTGTYHILVIIADGQMTRSVDTPSHLLSKNEQETVDAICLASHFPLSIVMVGVGDGPWDAMLYFDNHLRDRRFDNFQFVDFHKITSECNTPGKRQTQFALRALMEIPEQYRAIVRLGYTRKGSNNYGRDIPFVMVYPPPDTQADLSPFQLGEKHSERLSAPSAPSLVDANSQWEAENVTSQVTSTTSDELASLQDQLLCCICEERRKNIVFQCGHETCEVCADQLHECPNCREKIQIRIKRFIIKHSVVRFAPKETERSCKRITLLRFSNRVFPSASLSQ</sequence>
<dbReference type="GO" id="GO:0016567">
    <property type="term" value="P:protein ubiquitination"/>
    <property type="evidence" value="ECO:0007669"/>
    <property type="project" value="TreeGrafter"/>
</dbReference>
<dbReference type="InterPro" id="IPR010734">
    <property type="entry name" value="Copine_C"/>
</dbReference>
<dbReference type="PANTHER" id="PTHR45751">
    <property type="entry name" value="COPINE FAMILY PROTEIN 1"/>
    <property type="match status" value="1"/>
</dbReference>
<reference evidence="3 4" key="1">
    <citation type="submission" date="2012-05" db="EMBL/GenBank/DDBJ databases">
        <title>Recombination and specialization in a pathogen metapopulation.</title>
        <authorList>
            <person name="Gardiner A."/>
            <person name="Kemen E."/>
            <person name="Schultz-Larsen T."/>
            <person name="MacLean D."/>
            <person name="Van Oosterhout C."/>
            <person name="Jones J.D.G."/>
        </authorList>
    </citation>
    <scope>NUCLEOTIDE SEQUENCE [LARGE SCALE GENOMIC DNA]</scope>
    <source>
        <strain evidence="3 4">Ac Nc2</strain>
    </source>
</reference>
<dbReference type="InParanoid" id="A0A024GGQ0"/>
<organism evidence="3 4">
    <name type="scientific">Albugo candida</name>
    <dbReference type="NCBI Taxonomy" id="65357"/>
    <lineage>
        <taxon>Eukaryota</taxon>
        <taxon>Sar</taxon>
        <taxon>Stramenopiles</taxon>
        <taxon>Oomycota</taxon>
        <taxon>Peronosporomycetes</taxon>
        <taxon>Albuginales</taxon>
        <taxon>Albuginaceae</taxon>
        <taxon>Albugo</taxon>
    </lineage>
</organism>
<gene>
    <name evidence="3" type="ORF">BN9_064120</name>
</gene>
<proteinExistence type="predicted"/>
<dbReference type="GO" id="GO:0004842">
    <property type="term" value="F:ubiquitin-protein transferase activity"/>
    <property type="evidence" value="ECO:0007669"/>
    <property type="project" value="TreeGrafter"/>
</dbReference>
<dbReference type="GO" id="GO:0005634">
    <property type="term" value="C:nucleus"/>
    <property type="evidence" value="ECO:0007669"/>
    <property type="project" value="TreeGrafter"/>
</dbReference>
<dbReference type="CDD" id="cd16520">
    <property type="entry name" value="RING-HC_MIBs-like"/>
    <property type="match status" value="1"/>
</dbReference>
<dbReference type="AlphaFoldDB" id="A0A024GGQ0"/>
<dbReference type="Gene3D" id="3.30.40.10">
    <property type="entry name" value="Zinc/RING finger domain, C3HC4 (zinc finger)"/>
    <property type="match status" value="1"/>
</dbReference>